<name>B8ABU0_ORYSI</name>
<dbReference type="GO" id="GO:0031981">
    <property type="term" value="C:nuclear lumen"/>
    <property type="evidence" value="ECO:0007669"/>
    <property type="project" value="UniProtKB-ARBA"/>
</dbReference>
<dbReference type="PANTHER" id="PTHR47058:SF3">
    <property type="entry name" value="REPLICATION PROTEIN A 14 KDA SUBUNIT A-RELATED"/>
    <property type="match status" value="1"/>
</dbReference>
<dbReference type="CDD" id="cd04479">
    <property type="entry name" value="RPA3"/>
    <property type="match status" value="1"/>
</dbReference>
<dbReference type="InterPro" id="IPR013970">
    <property type="entry name" value="Rfa2"/>
</dbReference>
<dbReference type="InterPro" id="IPR012340">
    <property type="entry name" value="NA-bd_OB-fold"/>
</dbReference>
<keyword evidence="3" id="KW-0539">Nucleus</keyword>
<protein>
    <recommendedName>
        <fullName evidence="5">DUF7731 domain-containing protein</fullName>
    </recommendedName>
</protein>
<dbReference type="GO" id="GO:0006281">
    <property type="term" value="P:DNA repair"/>
    <property type="evidence" value="ECO:0007669"/>
    <property type="project" value="InterPro"/>
</dbReference>
<keyword evidence="7" id="KW-1185">Reference proteome</keyword>
<dbReference type="HOGENOM" id="CLU_850971_0_0_1"/>
<comment type="subcellular location">
    <subcellularLocation>
        <location evidence="1">Nucleus</location>
    </subcellularLocation>
</comment>
<dbReference type="Proteomes" id="UP000007015">
    <property type="component" value="Chromosome 1"/>
</dbReference>
<dbReference type="SUPFAM" id="SSF50249">
    <property type="entry name" value="Nucleic acid-binding proteins"/>
    <property type="match status" value="1"/>
</dbReference>
<dbReference type="STRING" id="39946.B8ABU0"/>
<dbReference type="InterPro" id="IPR056633">
    <property type="entry name" value="DUF7731"/>
</dbReference>
<dbReference type="Gramene" id="BGIOSGA001979-TA">
    <property type="protein sequence ID" value="BGIOSGA001979-PA"/>
    <property type="gene ID" value="BGIOSGA001979"/>
</dbReference>
<evidence type="ECO:0000256" key="4">
    <source>
        <dbReference type="SAM" id="SignalP"/>
    </source>
</evidence>
<reference evidence="6 7" key="1">
    <citation type="journal article" date="2005" name="PLoS Biol.">
        <title>The genomes of Oryza sativa: a history of duplications.</title>
        <authorList>
            <person name="Yu J."/>
            <person name="Wang J."/>
            <person name="Lin W."/>
            <person name="Li S."/>
            <person name="Li H."/>
            <person name="Zhou J."/>
            <person name="Ni P."/>
            <person name="Dong W."/>
            <person name="Hu S."/>
            <person name="Zeng C."/>
            <person name="Zhang J."/>
            <person name="Zhang Y."/>
            <person name="Li R."/>
            <person name="Xu Z."/>
            <person name="Li S."/>
            <person name="Li X."/>
            <person name="Zheng H."/>
            <person name="Cong L."/>
            <person name="Lin L."/>
            <person name="Yin J."/>
            <person name="Geng J."/>
            <person name="Li G."/>
            <person name="Shi J."/>
            <person name="Liu J."/>
            <person name="Lv H."/>
            <person name="Li J."/>
            <person name="Wang J."/>
            <person name="Deng Y."/>
            <person name="Ran L."/>
            <person name="Shi X."/>
            <person name="Wang X."/>
            <person name="Wu Q."/>
            <person name="Li C."/>
            <person name="Ren X."/>
            <person name="Wang J."/>
            <person name="Wang X."/>
            <person name="Li D."/>
            <person name="Liu D."/>
            <person name="Zhang X."/>
            <person name="Ji Z."/>
            <person name="Zhao W."/>
            <person name="Sun Y."/>
            <person name="Zhang Z."/>
            <person name="Bao J."/>
            <person name="Han Y."/>
            <person name="Dong L."/>
            <person name="Ji J."/>
            <person name="Chen P."/>
            <person name="Wu S."/>
            <person name="Liu J."/>
            <person name="Xiao Y."/>
            <person name="Bu D."/>
            <person name="Tan J."/>
            <person name="Yang L."/>
            <person name="Ye C."/>
            <person name="Zhang J."/>
            <person name="Xu J."/>
            <person name="Zhou Y."/>
            <person name="Yu Y."/>
            <person name="Zhang B."/>
            <person name="Zhuang S."/>
            <person name="Wei H."/>
            <person name="Liu B."/>
            <person name="Lei M."/>
            <person name="Yu H."/>
            <person name="Li Y."/>
            <person name="Xu H."/>
            <person name="Wei S."/>
            <person name="He X."/>
            <person name="Fang L."/>
            <person name="Zhang Z."/>
            <person name="Zhang Y."/>
            <person name="Huang X."/>
            <person name="Su Z."/>
            <person name="Tong W."/>
            <person name="Li J."/>
            <person name="Tong Z."/>
            <person name="Li S."/>
            <person name="Ye J."/>
            <person name="Wang L."/>
            <person name="Fang L."/>
            <person name="Lei T."/>
            <person name="Chen C."/>
            <person name="Chen H."/>
            <person name="Xu Z."/>
            <person name="Li H."/>
            <person name="Huang H."/>
            <person name="Zhang F."/>
            <person name="Xu H."/>
            <person name="Li N."/>
            <person name="Zhao C."/>
            <person name="Li S."/>
            <person name="Dong L."/>
            <person name="Huang Y."/>
            <person name="Li L."/>
            <person name="Xi Y."/>
            <person name="Qi Q."/>
            <person name="Li W."/>
            <person name="Zhang B."/>
            <person name="Hu W."/>
            <person name="Zhang Y."/>
            <person name="Tian X."/>
            <person name="Jiao Y."/>
            <person name="Liang X."/>
            <person name="Jin J."/>
            <person name="Gao L."/>
            <person name="Zheng W."/>
            <person name="Hao B."/>
            <person name="Liu S."/>
            <person name="Wang W."/>
            <person name="Yuan L."/>
            <person name="Cao M."/>
            <person name="McDermott J."/>
            <person name="Samudrala R."/>
            <person name="Wang J."/>
            <person name="Wong G.K."/>
            <person name="Yang H."/>
        </authorList>
    </citation>
    <scope>NUCLEOTIDE SEQUENCE [LARGE SCALE GENOMIC DNA]</scope>
    <source>
        <strain evidence="7">cv. 93-11</strain>
    </source>
</reference>
<dbReference type="EMBL" id="CM000126">
    <property type="protein sequence ID" value="EEC70336.1"/>
    <property type="molecule type" value="Genomic_DNA"/>
</dbReference>
<feature type="signal peptide" evidence="4">
    <location>
        <begin position="1"/>
        <end position="25"/>
    </location>
</feature>
<feature type="domain" description="DUF7731" evidence="5">
    <location>
        <begin position="48"/>
        <end position="139"/>
    </location>
</feature>
<evidence type="ECO:0000256" key="1">
    <source>
        <dbReference type="ARBA" id="ARBA00004123"/>
    </source>
</evidence>
<comment type="similarity">
    <text evidence="2">Belongs to the replication factor A protein 3 family.</text>
</comment>
<gene>
    <name evidence="6" type="ORF">OsI_01213</name>
</gene>
<feature type="chain" id="PRO_5002864530" description="DUF7731 domain-containing protein" evidence="4">
    <location>
        <begin position="26"/>
        <end position="327"/>
    </location>
</feature>
<accession>B8ABU0</accession>
<proteinExistence type="inferred from homology"/>
<keyword evidence="4" id="KW-0732">Signal</keyword>
<evidence type="ECO:0000256" key="2">
    <source>
        <dbReference type="ARBA" id="ARBA00009761"/>
    </source>
</evidence>
<evidence type="ECO:0000313" key="6">
    <source>
        <dbReference type="EMBL" id="EEC70336.1"/>
    </source>
</evidence>
<dbReference type="GO" id="GO:0006310">
    <property type="term" value="P:DNA recombination"/>
    <property type="evidence" value="ECO:0007669"/>
    <property type="project" value="InterPro"/>
</dbReference>
<evidence type="ECO:0000313" key="7">
    <source>
        <dbReference type="Proteomes" id="UP000007015"/>
    </source>
</evidence>
<dbReference type="Gene3D" id="2.40.50.140">
    <property type="entry name" value="Nucleic acid-binding proteins"/>
    <property type="match status" value="1"/>
</dbReference>
<dbReference type="Pfam" id="PF24865">
    <property type="entry name" value="DUF7731"/>
    <property type="match status" value="1"/>
</dbReference>
<dbReference type="GO" id="GO:0006260">
    <property type="term" value="P:DNA replication"/>
    <property type="evidence" value="ECO:0007669"/>
    <property type="project" value="InterPro"/>
</dbReference>
<evidence type="ECO:0000259" key="5">
    <source>
        <dbReference type="Pfam" id="PF24865"/>
    </source>
</evidence>
<dbReference type="Pfam" id="PF08661">
    <property type="entry name" value="Rep_fac-A_3"/>
    <property type="match status" value="1"/>
</dbReference>
<dbReference type="GO" id="GO:0003677">
    <property type="term" value="F:DNA binding"/>
    <property type="evidence" value="ECO:0007669"/>
    <property type="project" value="InterPro"/>
</dbReference>
<evidence type="ECO:0000256" key="3">
    <source>
        <dbReference type="ARBA" id="ARBA00023242"/>
    </source>
</evidence>
<dbReference type="PANTHER" id="PTHR47058">
    <property type="entry name" value="REPLICATION PROTEIN A 14 KDA SUBUNIT A-RELATED"/>
    <property type="match status" value="1"/>
</dbReference>
<dbReference type="AlphaFoldDB" id="B8ABU0"/>
<organism evidence="6 7">
    <name type="scientific">Oryza sativa subsp. indica</name>
    <name type="common">Rice</name>
    <dbReference type="NCBI Taxonomy" id="39946"/>
    <lineage>
        <taxon>Eukaryota</taxon>
        <taxon>Viridiplantae</taxon>
        <taxon>Streptophyta</taxon>
        <taxon>Embryophyta</taxon>
        <taxon>Tracheophyta</taxon>
        <taxon>Spermatophyta</taxon>
        <taxon>Magnoliopsida</taxon>
        <taxon>Liliopsida</taxon>
        <taxon>Poales</taxon>
        <taxon>Poaceae</taxon>
        <taxon>BOP clade</taxon>
        <taxon>Oryzoideae</taxon>
        <taxon>Oryzeae</taxon>
        <taxon>Oryzinae</taxon>
        <taxon>Oryza</taxon>
        <taxon>Oryza sativa</taxon>
    </lineage>
</organism>
<sequence length="327" mass="35034">MAWVSMTWCWHRSFLLMMACVCSWSITCCKSDEAAAGAFHGQKRSTEDIVARAIICFSDRYIFSGCQGQYRLGPEGALRVPAAAAEAFCGGPCLAETRLVLGCVDGIMDSFRFYNGASVRDVRLALDRGCGLRGDFDVLRSLGGDGYDYGSGPRGLVTTPAPLLLGAVVAFFHSYDERVQLPEFRRPSPAACVPKSGVLPSLATGAVRPISDAASPRSEAEMDTSGPAAFVNGEILKMFVGRRVRTVVQAQREEGGLLIGQSTDGHQLTIKGASGAPMSHYVEIIGIAEPNQAIRAEVCTDFGENFDPAPFNGLCKLANGQMKDLFL</sequence>